<dbReference type="Gramene" id="OE9A097124T1">
    <property type="protein sequence ID" value="OE9A097124C1"/>
    <property type="gene ID" value="OE9A097124"/>
</dbReference>
<protein>
    <submittedName>
        <fullName evidence="1">Uncharacterized protein</fullName>
    </submittedName>
</protein>
<reference evidence="1 2" key="1">
    <citation type="submission" date="2019-12" db="EMBL/GenBank/DDBJ databases">
        <authorList>
            <person name="Alioto T."/>
            <person name="Alioto T."/>
            <person name="Gomez Garrido J."/>
        </authorList>
    </citation>
    <scope>NUCLEOTIDE SEQUENCE [LARGE SCALE GENOMIC DNA]</scope>
</reference>
<organism evidence="1 2">
    <name type="scientific">Olea europaea subsp. europaea</name>
    <dbReference type="NCBI Taxonomy" id="158383"/>
    <lineage>
        <taxon>Eukaryota</taxon>
        <taxon>Viridiplantae</taxon>
        <taxon>Streptophyta</taxon>
        <taxon>Embryophyta</taxon>
        <taxon>Tracheophyta</taxon>
        <taxon>Spermatophyta</taxon>
        <taxon>Magnoliopsida</taxon>
        <taxon>eudicotyledons</taxon>
        <taxon>Gunneridae</taxon>
        <taxon>Pentapetalae</taxon>
        <taxon>asterids</taxon>
        <taxon>lamiids</taxon>
        <taxon>Lamiales</taxon>
        <taxon>Oleaceae</taxon>
        <taxon>Oleeae</taxon>
        <taxon>Olea</taxon>
    </lineage>
</organism>
<name>A0A8S0SQZ6_OLEEU</name>
<evidence type="ECO:0000313" key="1">
    <source>
        <dbReference type="EMBL" id="CAA2994837.1"/>
    </source>
</evidence>
<accession>A0A8S0SQZ6</accession>
<dbReference type="EMBL" id="CACTIH010005482">
    <property type="protein sequence ID" value="CAA2994837.1"/>
    <property type="molecule type" value="Genomic_DNA"/>
</dbReference>
<proteinExistence type="predicted"/>
<evidence type="ECO:0000313" key="2">
    <source>
        <dbReference type="Proteomes" id="UP000594638"/>
    </source>
</evidence>
<dbReference type="Proteomes" id="UP000594638">
    <property type="component" value="Unassembled WGS sequence"/>
</dbReference>
<dbReference type="AlphaFoldDB" id="A0A8S0SQZ6"/>
<sequence length="166" mass="18749">MLLVNKLGVHTRLVQQKCQKGLDHHPAEKPLGLYTHRPQTTVRASTKHKNRMWSLENGGRIDAPDWRTLSMESSRTIIAPKFTTHIAAYLELPINVETADLSDSLTQGRMNSSMNVSLLRSDEKCKGKHAKGKWKKFGAREIFKSVDNLAYASRKMALVIHSKEEG</sequence>
<gene>
    <name evidence="1" type="ORF">OLEA9_A097124</name>
</gene>
<keyword evidence="2" id="KW-1185">Reference proteome</keyword>
<comment type="caution">
    <text evidence="1">The sequence shown here is derived from an EMBL/GenBank/DDBJ whole genome shotgun (WGS) entry which is preliminary data.</text>
</comment>